<comment type="similarity">
    <text evidence="6 7">Belongs to the RNA polymerase beta chain family.</text>
</comment>
<accession>A0A4R2QV82</accession>
<dbReference type="GO" id="GO:0003899">
    <property type="term" value="F:DNA-directed RNA polymerase activity"/>
    <property type="evidence" value="ECO:0007669"/>
    <property type="project" value="UniProtKB-UniRule"/>
</dbReference>
<evidence type="ECO:0000256" key="7">
    <source>
        <dbReference type="RuleBase" id="RU000434"/>
    </source>
</evidence>
<dbReference type="Pfam" id="PF04563">
    <property type="entry name" value="RNA_pol_Rpb2_1"/>
    <property type="match status" value="1"/>
</dbReference>
<dbReference type="InterPro" id="IPR014724">
    <property type="entry name" value="RNA_pol_RPB2_OB-fold"/>
</dbReference>
<dbReference type="InterPro" id="IPR019462">
    <property type="entry name" value="DNA-dir_RNA_pol_bsu_external_1"/>
</dbReference>
<dbReference type="Gene3D" id="2.40.50.150">
    <property type="match status" value="1"/>
</dbReference>
<feature type="domain" description="RNA polymerase Rpb2" evidence="12">
    <location>
        <begin position="172"/>
        <end position="341"/>
    </location>
</feature>
<dbReference type="InterPro" id="IPR042107">
    <property type="entry name" value="DNA-dir_RNA_pol_bsu_ext_1_sf"/>
</dbReference>
<evidence type="ECO:0000259" key="11">
    <source>
        <dbReference type="Pfam" id="PF04560"/>
    </source>
</evidence>
<dbReference type="InterPro" id="IPR007120">
    <property type="entry name" value="DNA-dir_RNAP_su2_dom"/>
</dbReference>
<feature type="region of interest" description="Disordered" evidence="9">
    <location>
        <begin position="1"/>
        <end position="26"/>
    </location>
</feature>
<dbReference type="Pfam" id="PF10385">
    <property type="entry name" value="RNA_pol_Rpb2_45"/>
    <property type="match status" value="1"/>
</dbReference>
<comment type="function">
    <text evidence="6 8">DNA-dependent RNA polymerase catalyzes the transcription of DNA into RNA using the four ribonucleoside triphosphates as substrates.</text>
</comment>
<evidence type="ECO:0000259" key="15">
    <source>
        <dbReference type="Pfam" id="PF10385"/>
    </source>
</evidence>
<protein>
    <recommendedName>
        <fullName evidence="6 8">DNA-directed RNA polymerase subunit beta</fullName>
        <shortName evidence="6">RNAP subunit beta</shortName>
        <ecNumber evidence="6 8">2.7.7.6</ecNumber>
    </recommendedName>
    <alternativeName>
        <fullName evidence="6">RNA polymerase subunit beta</fullName>
    </alternativeName>
    <alternativeName>
        <fullName evidence="6">Transcriptase subunit beta</fullName>
    </alternativeName>
</protein>
<dbReference type="Gene3D" id="2.40.270.10">
    <property type="entry name" value="DNA-directed RNA polymerase, subunit 2, domain 6"/>
    <property type="match status" value="1"/>
</dbReference>
<dbReference type="SUPFAM" id="SSF64484">
    <property type="entry name" value="beta and beta-prime subunits of DNA dependent RNA-polymerase"/>
    <property type="match status" value="1"/>
</dbReference>
<evidence type="ECO:0000256" key="6">
    <source>
        <dbReference type="HAMAP-Rule" id="MF_01321"/>
    </source>
</evidence>
<dbReference type="PANTHER" id="PTHR20856">
    <property type="entry name" value="DNA-DIRECTED RNA POLYMERASE I SUBUNIT 2"/>
    <property type="match status" value="1"/>
</dbReference>
<dbReference type="InterPro" id="IPR037034">
    <property type="entry name" value="RNA_pol_Rpb2_2_sf"/>
</dbReference>
<dbReference type="InterPro" id="IPR007121">
    <property type="entry name" value="RNA_pol_bsu_CS"/>
</dbReference>
<dbReference type="InterPro" id="IPR007642">
    <property type="entry name" value="RNA_pol_Rpb2_2"/>
</dbReference>
<dbReference type="Gene3D" id="3.90.1800.10">
    <property type="entry name" value="RNA polymerase alpha subunit dimerisation domain"/>
    <property type="match status" value="1"/>
</dbReference>
<comment type="catalytic activity">
    <reaction evidence="5 6 8">
        <text>RNA(n) + a ribonucleoside 5'-triphosphate = RNA(n+1) + diphosphate</text>
        <dbReference type="Rhea" id="RHEA:21248"/>
        <dbReference type="Rhea" id="RHEA-COMP:14527"/>
        <dbReference type="Rhea" id="RHEA-COMP:17342"/>
        <dbReference type="ChEBI" id="CHEBI:33019"/>
        <dbReference type="ChEBI" id="CHEBI:61557"/>
        <dbReference type="ChEBI" id="CHEBI:140395"/>
        <dbReference type="EC" id="2.7.7.6"/>
    </reaction>
</comment>
<keyword evidence="2 6" id="KW-0808">Transferase</keyword>
<dbReference type="Pfam" id="PF04565">
    <property type="entry name" value="RNA_pol_Rpb2_3"/>
    <property type="match status" value="1"/>
</dbReference>
<name>A0A4R2QV82_9PSEU</name>
<proteinExistence type="inferred from homology"/>
<feature type="domain" description="RNA polymerase Rpb2" evidence="14">
    <location>
        <begin position="432"/>
        <end position="500"/>
    </location>
</feature>
<dbReference type="GO" id="GO:0003677">
    <property type="term" value="F:DNA binding"/>
    <property type="evidence" value="ECO:0007669"/>
    <property type="project" value="UniProtKB-UniRule"/>
</dbReference>
<evidence type="ECO:0000259" key="12">
    <source>
        <dbReference type="Pfam" id="PF04561"/>
    </source>
</evidence>
<dbReference type="CDD" id="cd00653">
    <property type="entry name" value="RNA_pol_B_RPB2"/>
    <property type="match status" value="1"/>
</dbReference>
<evidence type="ECO:0000256" key="9">
    <source>
        <dbReference type="SAM" id="MobiDB-lite"/>
    </source>
</evidence>
<dbReference type="FunFam" id="3.90.1800.10:FF:000005">
    <property type="entry name" value="DNA-directed RNA polymerase subunit beta"/>
    <property type="match status" value="1"/>
</dbReference>
<dbReference type="Gene3D" id="3.90.1100.10">
    <property type="match status" value="1"/>
</dbReference>
<dbReference type="HAMAP" id="MF_01321">
    <property type="entry name" value="RNApol_bact_RpoB"/>
    <property type="match status" value="1"/>
</dbReference>
<feature type="domain" description="DNA-directed RNA polymerase subunit 2 hybrid-binding" evidence="10">
    <location>
        <begin position="637"/>
        <end position="1053"/>
    </location>
</feature>
<keyword evidence="17" id="KW-1185">Reference proteome</keyword>
<dbReference type="Pfam" id="PF04560">
    <property type="entry name" value="RNA_pol_Rpb2_7"/>
    <property type="match status" value="1"/>
</dbReference>
<evidence type="ECO:0000259" key="10">
    <source>
        <dbReference type="Pfam" id="PF00562"/>
    </source>
</evidence>
<keyword evidence="1 6" id="KW-0240">DNA-directed RNA polymerase</keyword>
<dbReference type="InterPro" id="IPR007641">
    <property type="entry name" value="RNA_pol_Rpb2_7"/>
</dbReference>
<dbReference type="OrthoDB" id="9803954at2"/>
<dbReference type="PROSITE" id="PS01166">
    <property type="entry name" value="RNA_POL_BETA"/>
    <property type="match status" value="1"/>
</dbReference>
<dbReference type="AlphaFoldDB" id="A0A4R2QV82"/>
<organism evidence="16 17">
    <name type="scientific">Tamaricihabitans halophyticus</name>
    <dbReference type="NCBI Taxonomy" id="1262583"/>
    <lineage>
        <taxon>Bacteria</taxon>
        <taxon>Bacillati</taxon>
        <taxon>Actinomycetota</taxon>
        <taxon>Actinomycetes</taxon>
        <taxon>Pseudonocardiales</taxon>
        <taxon>Pseudonocardiaceae</taxon>
        <taxon>Tamaricihabitans</taxon>
    </lineage>
</organism>
<dbReference type="NCBIfam" id="TIGR02013">
    <property type="entry name" value="rpoB"/>
    <property type="match status" value="1"/>
</dbReference>
<gene>
    <name evidence="6" type="primary">rpoB</name>
    <name evidence="16" type="ORF">EV191_105261</name>
</gene>
<sequence>MAVSRATKATVATNSTAKDNSNIPGAPKRVSFAKIREPLGTPDLLDVQIQSFEWFTGAESWFQRRVDEGDENPVGGLEEVLNEISPIEDFSGSMSLSFSDPRFDEVKATVEECKDKDMTYAAPLFVTAEFTNNTTGEIKSQTVFMGDFPVMTNKGTFIINGTERVVVSQLVRSPGVYYDQALDKTTDKDVFSVKIIPSRGAWLEFDVDKRDTVGVRIDRKRRQPVTVLLKALGWTTEQIRERFSFSETLLATLEKDHTAGTDEALLDIYRKLRPGEPPTKESAQTLLENLFFKEKRYDLAKVGRYKANKKLGLSQPYETGVLTEDDIVTTIEYLVRLHAGEDKMPARGADYAEGTEIPVEVDDIDHFGNRRIRTVGELIQNQIRVGLSRMERVVRERMTTQDVEAITPQTLINIRPVVAAIREFFGTSQLSQFMDQNNPIAGLTHKRRINALGPGGLSRDRAGMDVRDVHASHYGRMCPIETPEGPNIGLIGSLCSYARVNPFGFVETPYRKVVEGRVTDQIDYLTADEEDRFVKAQANAPIDDDGHFTEDRVMVRRKGGEVELIDPMDVDYMDVSPRQMVSVATAMIPFLEHDDANRALMGANMQRQAVPLLRNESPLVGTGVELKAAVDAGDVLVAEQAGVVEELSADAITVMHDDGSRRGYRLQKFERSNQGTCINQKPVVNEGDRVELGQVIADGSATDEGEMALGKNLLVAVMPWEGHNYEDAIVLSQRLVEDDTLTSIHIDEHEIDARDTKLGAEEITRDIPNVSEDVLADLDERGIIRIGAEVRDGDILVGKVTPKGETELTPEERLLRAIFGEKAREVRDTSLKVPHGETGKVIGIRVFSRDDDDELPPGVNELVRVYVAQKRKIQDGDKLAGRHGNKGVIGKVVPQEDMPFLPDGTPVDVVLNTHGVPRRMNIGQVMELHLGWLASQGWKIEGSPDWAQGLSEDLYEVEPGTNTATPVFDGAREQELTGLLGSTLPNRDGDRMVNSDGKAVLIDGRSGEPFPYPVSVGYMYILKLAHMVDDKIHARSTGPYSMITQQPLGGKAQFGGQRFGEMECWAMQAYGAAYTLQELLTIKSDDVVGRVKVYEAVVKGENIPEPGIPESFKVLLKELQSLCLNVEVLSSDGAAIEMRDSDDEDLERAAANLGINLSRNESPSVDDVVQ</sequence>
<keyword evidence="3 6" id="KW-0548">Nucleotidyltransferase</keyword>
<evidence type="ECO:0000259" key="14">
    <source>
        <dbReference type="Pfam" id="PF04565"/>
    </source>
</evidence>
<dbReference type="GO" id="GO:0000428">
    <property type="term" value="C:DNA-directed RNA polymerase complex"/>
    <property type="evidence" value="ECO:0007669"/>
    <property type="project" value="UniProtKB-KW"/>
</dbReference>
<comment type="subunit">
    <text evidence="6 8">The RNAP catalytic core consists of 2 alpha, 1 beta, 1 beta' and 1 omega subunit. When a sigma factor is associated with the core the holoenzyme is formed, which can initiate transcription.</text>
</comment>
<dbReference type="InterPro" id="IPR007644">
    <property type="entry name" value="RNA_pol_bsu_protrusion"/>
</dbReference>
<dbReference type="InterPro" id="IPR007645">
    <property type="entry name" value="RNA_pol_Rpb2_3"/>
</dbReference>
<dbReference type="Gene3D" id="2.30.150.10">
    <property type="entry name" value="DNA-directed RNA polymerase, beta subunit, external 1 domain"/>
    <property type="match status" value="1"/>
</dbReference>
<dbReference type="NCBIfam" id="NF001616">
    <property type="entry name" value="PRK00405.1"/>
    <property type="match status" value="1"/>
</dbReference>
<evidence type="ECO:0000256" key="2">
    <source>
        <dbReference type="ARBA" id="ARBA00022679"/>
    </source>
</evidence>
<dbReference type="Pfam" id="PF00562">
    <property type="entry name" value="RNA_pol_Rpb2_6"/>
    <property type="match status" value="1"/>
</dbReference>
<keyword evidence="4 6" id="KW-0804">Transcription</keyword>
<evidence type="ECO:0000256" key="4">
    <source>
        <dbReference type="ARBA" id="ARBA00023163"/>
    </source>
</evidence>
<evidence type="ECO:0000256" key="3">
    <source>
        <dbReference type="ARBA" id="ARBA00022695"/>
    </source>
</evidence>
<evidence type="ECO:0000313" key="16">
    <source>
        <dbReference type="EMBL" id="TCP53194.1"/>
    </source>
</evidence>
<feature type="domain" description="RNA polymerase Rpb2" evidence="11">
    <location>
        <begin position="1055"/>
        <end position="1129"/>
    </location>
</feature>
<dbReference type="InterPro" id="IPR037033">
    <property type="entry name" value="DNA-dir_RNAP_su2_hyb_sf"/>
</dbReference>
<feature type="domain" description="RNA polymerase beta subunit protrusion" evidence="13">
    <location>
        <begin position="95"/>
        <end position="417"/>
    </location>
</feature>
<reference evidence="16 17" key="1">
    <citation type="submission" date="2019-03" db="EMBL/GenBank/DDBJ databases">
        <title>Genomic Encyclopedia of Type Strains, Phase IV (KMG-IV): sequencing the most valuable type-strain genomes for metagenomic binning, comparative biology and taxonomic classification.</title>
        <authorList>
            <person name="Goeker M."/>
        </authorList>
    </citation>
    <scope>NUCLEOTIDE SEQUENCE [LARGE SCALE GENOMIC DNA]</scope>
    <source>
        <strain evidence="16 17">DSM 45765</strain>
    </source>
</reference>
<comment type="caution">
    <text evidence="16">The sequence shown here is derived from an EMBL/GenBank/DDBJ whole genome shotgun (WGS) entry which is preliminary data.</text>
</comment>
<dbReference type="EC" id="2.7.7.6" evidence="6 8"/>
<dbReference type="RefSeq" id="WP_132877622.1">
    <property type="nucleotide sequence ID" value="NZ_SLXQ01000005.1"/>
</dbReference>
<evidence type="ECO:0000256" key="5">
    <source>
        <dbReference type="ARBA" id="ARBA00048552"/>
    </source>
</evidence>
<dbReference type="GO" id="GO:0006351">
    <property type="term" value="P:DNA-templated transcription"/>
    <property type="evidence" value="ECO:0007669"/>
    <property type="project" value="UniProtKB-UniRule"/>
</dbReference>
<dbReference type="InterPro" id="IPR010243">
    <property type="entry name" value="RNA_pol_bsu_bac"/>
</dbReference>
<evidence type="ECO:0000256" key="1">
    <source>
        <dbReference type="ARBA" id="ARBA00022478"/>
    </source>
</evidence>
<dbReference type="EMBL" id="SLXQ01000005">
    <property type="protein sequence ID" value="TCP53194.1"/>
    <property type="molecule type" value="Genomic_DNA"/>
</dbReference>
<evidence type="ECO:0000313" key="17">
    <source>
        <dbReference type="Proteomes" id="UP000294911"/>
    </source>
</evidence>
<feature type="compositionally biased region" description="Polar residues" evidence="9">
    <location>
        <begin position="10"/>
        <end position="23"/>
    </location>
</feature>
<dbReference type="Gene3D" id="3.90.1110.10">
    <property type="entry name" value="RNA polymerase Rpb2, domain 2"/>
    <property type="match status" value="1"/>
</dbReference>
<feature type="domain" description="DNA-directed RNA polymerase beta subunit external 1" evidence="15">
    <location>
        <begin position="510"/>
        <end position="576"/>
    </location>
</feature>
<dbReference type="InterPro" id="IPR015712">
    <property type="entry name" value="DNA-dir_RNA_pol_su2"/>
</dbReference>
<dbReference type="Gene3D" id="2.40.50.100">
    <property type="match status" value="1"/>
</dbReference>
<evidence type="ECO:0000259" key="13">
    <source>
        <dbReference type="Pfam" id="PF04563"/>
    </source>
</evidence>
<dbReference type="Proteomes" id="UP000294911">
    <property type="component" value="Unassembled WGS sequence"/>
</dbReference>
<dbReference type="Pfam" id="PF04561">
    <property type="entry name" value="RNA_pol_Rpb2_2"/>
    <property type="match status" value="1"/>
</dbReference>
<dbReference type="GO" id="GO:0032549">
    <property type="term" value="F:ribonucleoside binding"/>
    <property type="evidence" value="ECO:0007669"/>
    <property type="project" value="InterPro"/>
</dbReference>
<evidence type="ECO:0000256" key="8">
    <source>
        <dbReference type="RuleBase" id="RU363031"/>
    </source>
</evidence>